<comment type="subcellular location">
    <subcellularLocation>
        <location evidence="1">Membrane</location>
    </subcellularLocation>
</comment>
<dbReference type="PANTHER" id="PTHR24026">
    <property type="entry name" value="FAT ATYPICAL CADHERIN-RELATED"/>
    <property type="match status" value="1"/>
</dbReference>
<dbReference type="GO" id="GO:0005509">
    <property type="term" value="F:calcium ion binding"/>
    <property type="evidence" value="ECO:0007669"/>
    <property type="project" value="UniProtKB-UniRule"/>
</dbReference>
<evidence type="ECO:0000256" key="6">
    <source>
        <dbReference type="ARBA" id="ARBA00023136"/>
    </source>
</evidence>
<protein>
    <recommendedName>
        <fullName evidence="9">Cadherin domain-containing protein</fullName>
    </recommendedName>
</protein>
<dbReference type="GO" id="GO:0007156">
    <property type="term" value="P:homophilic cell adhesion via plasma membrane adhesion molecules"/>
    <property type="evidence" value="ECO:0007669"/>
    <property type="project" value="InterPro"/>
</dbReference>
<gene>
    <name evidence="10" type="ORF">PXEA_LOCUS18077</name>
</gene>
<dbReference type="PROSITE" id="PS50268">
    <property type="entry name" value="CADHERIN_2"/>
    <property type="match status" value="2"/>
</dbReference>
<dbReference type="SUPFAM" id="SSF49313">
    <property type="entry name" value="Cadherin-like"/>
    <property type="match status" value="1"/>
</dbReference>
<dbReference type="Gene3D" id="2.60.40.60">
    <property type="entry name" value="Cadherins"/>
    <property type="match status" value="2"/>
</dbReference>
<evidence type="ECO:0000256" key="7">
    <source>
        <dbReference type="PROSITE-ProRule" id="PRU00043"/>
    </source>
</evidence>
<dbReference type="InterPro" id="IPR002126">
    <property type="entry name" value="Cadherin-like_dom"/>
</dbReference>
<reference evidence="10" key="1">
    <citation type="submission" date="2018-11" db="EMBL/GenBank/DDBJ databases">
        <authorList>
            <consortium name="Pathogen Informatics"/>
        </authorList>
    </citation>
    <scope>NUCLEOTIDE SEQUENCE</scope>
</reference>
<proteinExistence type="predicted"/>
<dbReference type="Proteomes" id="UP000784294">
    <property type="component" value="Unassembled WGS sequence"/>
</dbReference>
<evidence type="ECO:0000259" key="9">
    <source>
        <dbReference type="PROSITE" id="PS50268"/>
    </source>
</evidence>
<keyword evidence="6" id="KW-0472">Membrane</keyword>
<accession>A0A448X048</accession>
<evidence type="ECO:0000256" key="2">
    <source>
        <dbReference type="ARBA" id="ARBA00022692"/>
    </source>
</evidence>
<dbReference type="CDD" id="cd11304">
    <property type="entry name" value="Cadherin_repeat"/>
    <property type="match status" value="1"/>
</dbReference>
<evidence type="ECO:0000313" key="11">
    <source>
        <dbReference type="Proteomes" id="UP000784294"/>
    </source>
</evidence>
<evidence type="ECO:0000256" key="4">
    <source>
        <dbReference type="ARBA" id="ARBA00022837"/>
    </source>
</evidence>
<evidence type="ECO:0000313" key="10">
    <source>
        <dbReference type="EMBL" id="VEL24637.1"/>
    </source>
</evidence>
<feature type="region of interest" description="Disordered" evidence="8">
    <location>
        <begin position="1"/>
        <end position="34"/>
    </location>
</feature>
<comment type="caution">
    <text evidence="10">The sequence shown here is derived from an EMBL/GenBank/DDBJ whole genome shotgun (WGS) entry which is preliminary data.</text>
</comment>
<dbReference type="InterPro" id="IPR020894">
    <property type="entry name" value="Cadherin_CS"/>
</dbReference>
<dbReference type="GO" id="GO:0005886">
    <property type="term" value="C:plasma membrane"/>
    <property type="evidence" value="ECO:0007669"/>
    <property type="project" value="UniProtKB-SubCell"/>
</dbReference>
<evidence type="ECO:0000256" key="8">
    <source>
        <dbReference type="SAM" id="MobiDB-lite"/>
    </source>
</evidence>
<keyword evidence="3" id="KW-0677">Repeat</keyword>
<dbReference type="InterPro" id="IPR015919">
    <property type="entry name" value="Cadherin-like_sf"/>
</dbReference>
<name>A0A448X048_9PLAT</name>
<dbReference type="OrthoDB" id="6252479at2759"/>
<dbReference type="PROSITE" id="PS00232">
    <property type="entry name" value="CADHERIN_1"/>
    <property type="match status" value="1"/>
</dbReference>
<dbReference type="AlphaFoldDB" id="A0A448X048"/>
<feature type="domain" description="Cadherin" evidence="9">
    <location>
        <begin position="64"/>
        <end position="135"/>
    </location>
</feature>
<keyword evidence="4 7" id="KW-0106">Calcium</keyword>
<evidence type="ECO:0000256" key="1">
    <source>
        <dbReference type="ARBA" id="ARBA00004370"/>
    </source>
</evidence>
<sequence>MPPPPPLPSGAVQASAGEFESVAESESESGGAGVWQSLSATATVLISLTDVNDNAPVFRQPNASAAPAVIRVSQRETVGQQLMRVEAWDLDEGENARLTYRIRVEVPTPPDGPGMGLFAIDETSGAIFLARWVRRSLIDKV</sequence>
<evidence type="ECO:0000256" key="3">
    <source>
        <dbReference type="ARBA" id="ARBA00022737"/>
    </source>
</evidence>
<keyword evidence="5" id="KW-1133">Transmembrane helix</keyword>
<dbReference type="PANTHER" id="PTHR24026:SF126">
    <property type="entry name" value="PROTOCADHERIN FAT 4"/>
    <property type="match status" value="1"/>
</dbReference>
<feature type="domain" description="Cadherin" evidence="9">
    <location>
        <begin position="27"/>
        <end position="58"/>
    </location>
</feature>
<keyword evidence="2" id="KW-0812">Transmembrane</keyword>
<organism evidence="10 11">
    <name type="scientific">Protopolystoma xenopodis</name>
    <dbReference type="NCBI Taxonomy" id="117903"/>
    <lineage>
        <taxon>Eukaryota</taxon>
        <taxon>Metazoa</taxon>
        <taxon>Spiralia</taxon>
        <taxon>Lophotrochozoa</taxon>
        <taxon>Platyhelminthes</taxon>
        <taxon>Monogenea</taxon>
        <taxon>Polyopisthocotylea</taxon>
        <taxon>Polystomatidea</taxon>
        <taxon>Polystomatidae</taxon>
        <taxon>Protopolystoma</taxon>
    </lineage>
</organism>
<keyword evidence="11" id="KW-1185">Reference proteome</keyword>
<evidence type="ECO:0000256" key="5">
    <source>
        <dbReference type="ARBA" id="ARBA00022989"/>
    </source>
</evidence>
<dbReference type="EMBL" id="CAAALY010068771">
    <property type="protein sequence ID" value="VEL24637.1"/>
    <property type="molecule type" value="Genomic_DNA"/>
</dbReference>